<evidence type="ECO:0000313" key="3">
    <source>
        <dbReference type="EMBL" id="GKU88815.1"/>
    </source>
</evidence>
<keyword evidence="2" id="KW-1133">Transmembrane helix</keyword>
<evidence type="ECO:0000256" key="1">
    <source>
        <dbReference type="SAM" id="MobiDB-lite"/>
    </source>
</evidence>
<feature type="compositionally biased region" description="Polar residues" evidence="1">
    <location>
        <begin position="79"/>
        <end position="91"/>
    </location>
</feature>
<dbReference type="EMBL" id="BPVZ01000003">
    <property type="protein sequence ID" value="GKU88815.1"/>
    <property type="molecule type" value="Genomic_DNA"/>
</dbReference>
<keyword evidence="2" id="KW-0812">Transmembrane</keyword>
<protein>
    <submittedName>
        <fullName evidence="3">Uncharacterized protein</fullName>
    </submittedName>
</protein>
<accession>A0AAV5HPV2</accession>
<name>A0AAV5HPV2_9ROSI</name>
<evidence type="ECO:0000313" key="4">
    <source>
        <dbReference type="Proteomes" id="UP001054252"/>
    </source>
</evidence>
<sequence length="142" mass="15958">MIPYLFRPDSESHLFCSSSDLHLVTIAKVVLSLDRSILILLLFFIKFSSSRRGTKSLSTYCLCHAPNRERNRRRAFGNGSHNAQGSKLTKSSVHKIPKSAWVTSGLATKLNPKMPSRLARHSPGLPTRRISLPEMVDKETVR</sequence>
<proteinExistence type="predicted"/>
<dbReference type="AlphaFoldDB" id="A0AAV5HPV2"/>
<feature type="transmembrane region" description="Helical" evidence="2">
    <location>
        <begin position="23"/>
        <end position="45"/>
    </location>
</feature>
<keyword evidence="4" id="KW-1185">Reference proteome</keyword>
<feature type="region of interest" description="Disordered" evidence="1">
    <location>
        <begin position="71"/>
        <end position="92"/>
    </location>
</feature>
<evidence type="ECO:0000256" key="2">
    <source>
        <dbReference type="SAM" id="Phobius"/>
    </source>
</evidence>
<gene>
    <name evidence="3" type="ORF">SLEP1_g3033</name>
</gene>
<organism evidence="3 4">
    <name type="scientific">Rubroshorea leprosula</name>
    <dbReference type="NCBI Taxonomy" id="152421"/>
    <lineage>
        <taxon>Eukaryota</taxon>
        <taxon>Viridiplantae</taxon>
        <taxon>Streptophyta</taxon>
        <taxon>Embryophyta</taxon>
        <taxon>Tracheophyta</taxon>
        <taxon>Spermatophyta</taxon>
        <taxon>Magnoliopsida</taxon>
        <taxon>eudicotyledons</taxon>
        <taxon>Gunneridae</taxon>
        <taxon>Pentapetalae</taxon>
        <taxon>rosids</taxon>
        <taxon>malvids</taxon>
        <taxon>Malvales</taxon>
        <taxon>Dipterocarpaceae</taxon>
        <taxon>Rubroshorea</taxon>
    </lineage>
</organism>
<dbReference type="Proteomes" id="UP001054252">
    <property type="component" value="Unassembled WGS sequence"/>
</dbReference>
<reference evidence="3 4" key="1">
    <citation type="journal article" date="2021" name="Commun. Biol.">
        <title>The genome of Shorea leprosula (Dipterocarpaceae) highlights the ecological relevance of drought in aseasonal tropical rainforests.</title>
        <authorList>
            <person name="Ng K.K.S."/>
            <person name="Kobayashi M.J."/>
            <person name="Fawcett J.A."/>
            <person name="Hatakeyama M."/>
            <person name="Paape T."/>
            <person name="Ng C.H."/>
            <person name="Ang C.C."/>
            <person name="Tnah L.H."/>
            <person name="Lee C.T."/>
            <person name="Nishiyama T."/>
            <person name="Sese J."/>
            <person name="O'Brien M.J."/>
            <person name="Copetti D."/>
            <person name="Mohd Noor M.I."/>
            <person name="Ong R.C."/>
            <person name="Putra M."/>
            <person name="Sireger I.Z."/>
            <person name="Indrioko S."/>
            <person name="Kosugi Y."/>
            <person name="Izuno A."/>
            <person name="Isagi Y."/>
            <person name="Lee S.L."/>
            <person name="Shimizu K.K."/>
        </authorList>
    </citation>
    <scope>NUCLEOTIDE SEQUENCE [LARGE SCALE GENOMIC DNA]</scope>
    <source>
        <strain evidence="3">214</strain>
    </source>
</reference>
<keyword evidence="2" id="KW-0472">Membrane</keyword>
<comment type="caution">
    <text evidence="3">The sequence shown here is derived from an EMBL/GenBank/DDBJ whole genome shotgun (WGS) entry which is preliminary data.</text>
</comment>